<keyword evidence="3 6" id="KW-0479">Metal-binding</keyword>
<dbReference type="InterPro" id="IPR017972">
    <property type="entry name" value="Cyt_P450_CS"/>
</dbReference>
<evidence type="ECO:0000256" key="3">
    <source>
        <dbReference type="ARBA" id="ARBA00022723"/>
    </source>
</evidence>
<keyword evidence="5 6" id="KW-0408">Iron</keyword>
<evidence type="ECO:0000256" key="5">
    <source>
        <dbReference type="ARBA" id="ARBA00023004"/>
    </source>
</evidence>
<dbReference type="Proteomes" id="UP000016930">
    <property type="component" value="Unassembled WGS sequence"/>
</dbReference>
<dbReference type="GO" id="GO:0005506">
    <property type="term" value="F:iron ion binding"/>
    <property type="evidence" value="ECO:0007669"/>
    <property type="project" value="InterPro"/>
</dbReference>
<sequence length="646" mass="72222">MCRPEEGRAVHKRTNEYTQTHVVRIRPVRAGRGTRRPVVVALAQNLQSPRIFLPIPRSRARRNAQNRKMARAVWAQRSRGNVTRSHKRTADRQPEPPCGRIRRPYSAAEAMDPRGRFSVSSPVSTQHSQQHVSAQDPGVPEQASGSTAQRIPGLELGLRELQPLTISTPPGLPPDHHFLLSSSRLRPRPAAHHGGPRAAHLRPPRRLRPLPPRRLAQARQVQGAPHSVGVHAFTRAGLMCDLRSLAQRDPHRRRALAARPVLGGRGTLHQGRRGRDPGGVQQGWTKVRAYDRIQEIVCRVSNRLFVGTPTCRNPEYCKLNITFTIDVVKSAAVINLFPNFLKPRIVGSLMTSVHTSIDRAQKHLEPVIAERYRMMAQHGEAWPDKPNDFLQWLMEAAEGEERSVGALVRRILVLNFAAIHTSSNVRPTSTLPRSAKRAQWRADADDGGGQTFTHALYYLAANPQYIQPLREEVEAVVAEHGWSKASVGRMRKIDSFLKESQRLMGLGALTMTRQALQDFSFSDGTFVPAGTLVSTPQMALHTDGGVYENPGVFNPWRFADMREPEGEGTKHSMVSTSVEYVAFGHGRHACPGRFFAATELKTMLAHIAVNYDVKMEREGEHPPWSFFASALVPNMHAEVLFRKRQS</sequence>
<evidence type="ECO:0000256" key="6">
    <source>
        <dbReference type="PIRSR" id="PIRSR602401-1"/>
    </source>
</evidence>
<evidence type="ECO:0008006" key="11">
    <source>
        <dbReference type="Google" id="ProtNLM"/>
    </source>
</evidence>
<dbReference type="InterPro" id="IPR001128">
    <property type="entry name" value="Cyt_P450"/>
</dbReference>
<dbReference type="CDD" id="cd11041">
    <property type="entry name" value="CYP503A1-like"/>
    <property type="match status" value="1"/>
</dbReference>
<dbReference type="PRINTS" id="PR00463">
    <property type="entry name" value="EP450I"/>
</dbReference>
<dbReference type="InterPro" id="IPR002401">
    <property type="entry name" value="Cyt_P450_E_grp-I"/>
</dbReference>
<reference evidence="9 10" key="1">
    <citation type="journal article" date="2012" name="Proc. Natl. Acad. Sci. U.S.A.">
        <title>Comparative genomics of Ceriporiopsis subvermispora and Phanerochaete chrysosporium provide insight into selective ligninolysis.</title>
        <authorList>
            <person name="Fernandez-Fueyo E."/>
            <person name="Ruiz-Duenas F.J."/>
            <person name="Ferreira P."/>
            <person name="Floudas D."/>
            <person name="Hibbett D.S."/>
            <person name="Canessa P."/>
            <person name="Larrondo L.F."/>
            <person name="James T.Y."/>
            <person name="Seelenfreund D."/>
            <person name="Lobos S."/>
            <person name="Polanco R."/>
            <person name="Tello M."/>
            <person name="Honda Y."/>
            <person name="Watanabe T."/>
            <person name="Watanabe T."/>
            <person name="Ryu J.S."/>
            <person name="Kubicek C.P."/>
            <person name="Schmoll M."/>
            <person name="Gaskell J."/>
            <person name="Hammel K.E."/>
            <person name="St John F.J."/>
            <person name="Vanden Wymelenberg A."/>
            <person name="Sabat G."/>
            <person name="Splinter BonDurant S."/>
            <person name="Syed K."/>
            <person name="Yadav J.S."/>
            <person name="Doddapaneni H."/>
            <person name="Subramanian V."/>
            <person name="Lavin J.L."/>
            <person name="Oguiza J.A."/>
            <person name="Perez G."/>
            <person name="Pisabarro A.G."/>
            <person name="Ramirez L."/>
            <person name="Santoyo F."/>
            <person name="Master E."/>
            <person name="Coutinho P.M."/>
            <person name="Henrissat B."/>
            <person name="Lombard V."/>
            <person name="Magnuson J.K."/>
            <person name="Kuees U."/>
            <person name="Hori C."/>
            <person name="Igarashi K."/>
            <person name="Samejima M."/>
            <person name="Held B.W."/>
            <person name="Barry K.W."/>
            <person name="LaButti K.M."/>
            <person name="Lapidus A."/>
            <person name="Lindquist E.A."/>
            <person name="Lucas S.M."/>
            <person name="Riley R."/>
            <person name="Salamov A.A."/>
            <person name="Hoffmeister D."/>
            <person name="Schwenk D."/>
            <person name="Hadar Y."/>
            <person name="Yarden O."/>
            <person name="de Vries R.P."/>
            <person name="Wiebenga A."/>
            <person name="Stenlid J."/>
            <person name="Eastwood D."/>
            <person name="Grigoriev I.V."/>
            <person name="Berka R.M."/>
            <person name="Blanchette R.A."/>
            <person name="Kersten P."/>
            <person name="Martinez A.T."/>
            <person name="Vicuna R."/>
            <person name="Cullen D."/>
        </authorList>
    </citation>
    <scope>NUCLEOTIDE SEQUENCE [LARGE SCALE GENOMIC DNA]</scope>
    <source>
        <strain evidence="9 10">B</strain>
    </source>
</reference>
<comment type="similarity">
    <text evidence="2 7">Belongs to the cytochrome P450 family.</text>
</comment>
<dbReference type="STRING" id="914234.M2QHQ9"/>
<dbReference type="InterPro" id="IPR036396">
    <property type="entry name" value="Cyt_P450_sf"/>
</dbReference>
<keyword evidence="10" id="KW-1185">Reference proteome</keyword>
<name>M2QHQ9_CERS8</name>
<dbReference type="PANTHER" id="PTHR46206">
    <property type="entry name" value="CYTOCHROME P450"/>
    <property type="match status" value="1"/>
</dbReference>
<evidence type="ECO:0000313" key="10">
    <source>
        <dbReference type="Proteomes" id="UP000016930"/>
    </source>
</evidence>
<protein>
    <recommendedName>
        <fullName evidence="11">Cytochrome P450</fullName>
    </recommendedName>
</protein>
<feature type="binding site" description="axial binding residue" evidence="6">
    <location>
        <position position="590"/>
    </location>
    <ligand>
        <name>heme</name>
        <dbReference type="ChEBI" id="CHEBI:30413"/>
    </ligand>
    <ligandPart>
        <name>Fe</name>
        <dbReference type="ChEBI" id="CHEBI:18248"/>
    </ligandPart>
</feature>
<dbReference type="Pfam" id="PF00067">
    <property type="entry name" value="p450"/>
    <property type="match status" value="1"/>
</dbReference>
<feature type="compositionally biased region" description="Polar residues" evidence="8">
    <location>
        <begin position="118"/>
        <end position="133"/>
    </location>
</feature>
<feature type="region of interest" description="Disordered" evidence="8">
    <location>
        <begin position="186"/>
        <end position="209"/>
    </location>
</feature>
<dbReference type="PROSITE" id="PS00086">
    <property type="entry name" value="CYTOCHROME_P450"/>
    <property type="match status" value="1"/>
</dbReference>
<dbReference type="GO" id="GO:0004497">
    <property type="term" value="F:monooxygenase activity"/>
    <property type="evidence" value="ECO:0007669"/>
    <property type="project" value="UniProtKB-KW"/>
</dbReference>
<dbReference type="SUPFAM" id="SSF48264">
    <property type="entry name" value="Cytochrome P450"/>
    <property type="match status" value="1"/>
</dbReference>
<dbReference type="OrthoDB" id="1844152at2759"/>
<keyword evidence="7" id="KW-0503">Monooxygenase</keyword>
<feature type="region of interest" description="Disordered" evidence="8">
    <location>
        <begin position="60"/>
        <end position="147"/>
    </location>
</feature>
<feature type="compositionally biased region" description="Basic residues" evidence="8">
    <location>
        <begin position="186"/>
        <end position="208"/>
    </location>
</feature>
<evidence type="ECO:0000256" key="1">
    <source>
        <dbReference type="ARBA" id="ARBA00001971"/>
    </source>
</evidence>
<evidence type="ECO:0000256" key="2">
    <source>
        <dbReference type="ARBA" id="ARBA00010617"/>
    </source>
</evidence>
<accession>M2QHQ9</accession>
<evidence type="ECO:0000256" key="4">
    <source>
        <dbReference type="ARBA" id="ARBA00023002"/>
    </source>
</evidence>
<dbReference type="GO" id="GO:0020037">
    <property type="term" value="F:heme binding"/>
    <property type="evidence" value="ECO:0007669"/>
    <property type="project" value="InterPro"/>
</dbReference>
<dbReference type="HOGENOM" id="CLU_423883_0_0_1"/>
<evidence type="ECO:0000313" key="9">
    <source>
        <dbReference type="EMBL" id="EMD36573.1"/>
    </source>
</evidence>
<evidence type="ECO:0000256" key="7">
    <source>
        <dbReference type="RuleBase" id="RU000461"/>
    </source>
</evidence>
<keyword evidence="6 7" id="KW-0349">Heme</keyword>
<dbReference type="Gene3D" id="1.10.630.10">
    <property type="entry name" value="Cytochrome P450"/>
    <property type="match status" value="1"/>
</dbReference>
<gene>
    <name evidence="9" type="ORF">CERSUDRAFT_115604</name>
</gene>
<proteinExistence type="inferred from homology"/>
<feature type="compositionally biased region" description="Basic residues" evidence="8">
    <location>
        <begin position="60"/>
        <end position="70"/>
    </location>
</feature>
<keyword evidence="4 7" id="KW-0560">Oxidoreductase</keyword>
<dbReference type="AlphaFoldDB" id="M2QHQ9"/>
<dbReference type="GO" id="GO:0016705">
    <property type="term" value="F:oxidoreductase activity, acting on paired donors, with incorporation or reduction of molecular oxygen"/>
    <property type="evidence" value="ECO:0007669"/>
    <property type="project" value="InterPro"/>
</dbReference>
<comment type="cofactor">
    <cofactor evidence="1 6">
        <name>heme</name>
        <dbReference type="ChEBI" id="CHEBI:30413"/>
    </cofactor>
</comment>
<evidence type="ECO:0000256" key="8">
    <source>
        <dbReference type="SAM" id="MobiDB-lite"/>
    </source>
</evidence>
<dbReference type="EMBL" id="KB445798">
    <property type="protein sequence ID" value="EMD36573.1"/>
    <property type="molecule type" value="Genomic_DNA"/>
</dbReference>
<organism evidence="9 10">
    <name type="scientific">Ceriporiopsis subvermispora (strain B)</name>
    <name type="common">White-rot fungus</name>
    <name type="synonym">Gelatoporia subvermispora</name>
    <dbReference type="NCBI Taxonomy" id="914234"/>
    <lineage>
        <taxon>Eukaryota</taxon>
        <taxon>Fungi</taxon>
        <taxon>Dikarya</taxon>
        <taxon>Basidiomycota</taxon>
        <taxon>Agaricomycotina</taxon>
        <taxon>Agaricomycetes</taxon>
        <taxon>Polyporales</taxon>
        <taxon>Gelatoporiaceae</taxon>
        <taxon>Gelatoporia</taxon>
    </lineage>
</organism>